<dbReference type="InterPro" id="IPR003594">
    <property type="entry name" value="HATPase_dom"/>
</dbReference>
<name>A0A919DJA7_9ACTN</name>
<keyword evidence="4" id="KW-1185">Reference proteome</keyword>
<dbReference type="AlphaFoldDB" id="A0A919DJA7"/>
<reference evidence="3" key="2">
    <citation type="submission" date="2020-09" db="EMBL/GenBank/DDBJ databases">
        <authorList>
            <person name="Sun Q."/>
            <person name="Ohkuma M."/>
        </authorList>
    </citation>
    <scope>NUCLEOTIDE SEQUENCE</scope>
    <source>
        <strain evidence="3">JCM 4784</strain>
    </source>
</reference>
<evidence type="ECO:0000313" key="4">
    <source>
        <dbReference type="Proteomes" id="UP000608024"/>
    </source>
</evidence>
<dbReference type="InterPro" id="IPR050267">
    <property type="entry name" value="Anti-sigma-factor_SerPK"/>
</dbReference>
<gene>
    <name evidence="3" type="ORF">GCM10018785_23650</name>
</gene>
<accession>A0A919DJA7</accession>
<organism evidence="3 4">
    <name type="scientific">Streptomyces longispororuber</name>
    <dbReference type="NCBI Taxonomy" id="68230"/>
    <lineage>
        <taxon>Bacteria</taxon>
        <taxon>Bacillati</taxon>
        <taxon>Actinomycetota</taxon>
        <taxon>Actinomycetes</taxon>
        <taxon>Kitasatosporales</taxon>
        <taxon>Streptomycetaceae</taxon>
        <taxon>Streptomyces</taxon>
    </lineage>
</organism>
<keyword evidence="1" id="KW-0723">Serine/threonine-protein kinase</keyword>
<dbReference type="GO" id="GO:0004674">
    <property type="term" value="F:protein serine/threonine kinase activity"/>
    <property type="evidence" value="ECO:0007669"/>
    <property type="project" value="UniProtKB-KW"/>
</dbReference>
<feature type="domain" description="Histidine kinase/HSP90-like ATPase" evidence="2">
    <location>
        <begin position="27"/>
        <end position="141"/>
    </location>
</feature>
<keyword evidence="1" id="KW-0808">Transferase</keyword>
<keyword evidence="1" id="KW-0418">Kinase</keyword>
<dbReference type="Gene3D" id="3.30.565.10">
    <property type="entry name" value="Histidine kinase-like ATPase, C-terminal domain"/>
    <property type="match status" value="1"/>
</dbReference>
<dbReference type="Proteomes" id="UP000608024">
    <property type="component" value="Unassembled WGS sequence"/>
</dbReference>
<evidence type="ECO:0000259" key="2">
    <source>
        <dbReference type="Pfam" id="PF13581"/>
    </source>
</evidence>
<dbReference type="InterPro" id="IPR036890">
    <property type="entry name" value="HATPase_C_sf"/>
</dbReference>
<dbReference type="CDD" id="cd16936">
    <property type="entry name" value="HATPase_RsbW-like"/>
    <property type="match status" value="1"/>
</dbReference>
<evidence type="ECO:0000313" key="3">
    <source>
        <dbReference type="EMBL" id="GHE53369.1"/>
    </source>
</evidence>
<dbReference type="EMBL" id="BNBT01000026">
    <property type="protein sequence ID" value="GHE53369.1"/>
    <property type="molecule type" value="Genomic_DNA"/>
</dbReference>
<dbReference type="PANTHER" id="PTHR35526:SF3">
    <property type="entry name" value="ANTI-SIGMA-F FACTOR RSBW"/>
    <property type="match status" value="1"/>
</dbReference>
<proteinExistence type="predicted"/>
<comment type="caution">
    <text evidence="3">The sequence shown here is derived from an EMBL/GenBank/DDBJ whole genome shotgun (WGS) entry which is preliminary data.</text>
</comment>
<dbReference type="PANTHER" id="PTHR35526">
    <property type="entry name" value="ANTI-SIGMA-F FACTOR RSBW-RELATED"/>
    <property type="match status" value="1"/>
</dbReference>
<dbReference type="SUPFAM" id="SSF55874">
    <property type="entry name" value="ATPase domain of HSP90 chaperone/DNA topoisomerase II/histidine kinase"/>
    <property type="match status" value="1"/>
</dbReference>
<protein>
    <recommendedName>
        <fullName evidence="2">Histidine kinase/HSP90-like ATPase domain-containing protein</fullName>
    </recommendedName>
</protein>
<dbReference type="Pfam" id="PF13581">
    <property type="entry name" value="HATPase_c_2"/>
    <property type="match status" value="1"/>
</dbReference>
<reference evidence="3" key="1">
    <citation type="journal article" date="2014" name="Int. J. Syst. Evol. Microbiol.">
        <title>Complete genome sequence of Corynebacterium casei LMG S-19264T (=DSM 44701T), isolated from a smear-ripened cheese.</title>
        <authorList>
            <consortium name="US DOE Joint Genome Institute (JGI-PGF)"/>
            <person name="Walter F."/>
            <person name="Albersmeier A."/>
            <person name="Kalinowski J."/>
            <person name="Ruckert C."/>
        </authorList>
    </citation>
    <scope>NUCLEOTIDE SEQUENCE</scope>
    <source>
        <strain evidence="3">JCM 4784</strain>
    </source>
</reference>
<evidence type="ECO:0000256" key="1">
    <source>
        <dbReference type="ARBA" id="ARBA00022527"/>
    </source>
</evidence>
<sequence>MVSPTHPTPSDLLRGALSGHRATVFRLPAVPASVRAARGHVRDTTAAWGIDPEVGDDATLVVSELVTNAVAHAFGDQVLCRVRVTGHRLRIEVEDQARGRTVPVRRAPDPARESGRGLALVAALALDWGVTPAHDGSGHVVWAELPLTAPETGP</sequence>